<feature type="region of interest" description="Disordered" evidence="1">
    <location>
        <begin position="1"/>
        <end position="26"/>
    </location>
</feature>
<dbReference type="SMART" id="SM00507">
    <property type="entry name" value="HNHc"/>
    <property type="match status" value="1"/>
</dbReference>
<dbReference type="Proteomes" id="UP000583454">
    <property type="component" value="Unassembled WGS sequence"/>
</dbReference>
<reference evidence="3 4" key="1">
    <citation type="submission" date="2020-08" db="EMBL/GenBank/DDBJ databases">
        <title>Genomic Encyclopedia of Type Strains, Phase IV (KMG-IV): sequencing the most valuable type-strain genomes for metagenomic binning, comparative biology and taxonomic classification.</title>
        <authorList>
            <person name="Goeker M."/>
        </authorList>
    </citation>
    <scope>NUCLEOTIDE SEQUENCE [LARGE SCALE GENOMIC DNA]</scope>
    <source>
        <strain evidence="3 4">DSM 2163</strain>
    </source>
</reference>
<evidence type="ECO:0000259" key="2">
    <source>
        <dbReference type="SMART" id="SM00507"/>
    </source>
</evidence>
<proteinExistence type="predicted"/>
<protein>
    <submittedName>
        <fullName evidence="3">5-methylcytosine-specific restriction endonuclease McrA</fullName>
    </submittedName>
</protein>
<evidence type="ECO:0000313" key="4">
    <source>
        <dbReference type="Proteomes" id="UP000583454"/>
    </source>
</evidence>
<dbReference type="InterPro" id="IPR003615">
    <property type="entry name" value="HNH_nuc"/>
</dbReference>
<keyword evidence="4" id="KW-1185">Reference proteome</keyword>
<feature type="domain" description="HNH nuclease" evidence="2">
    <location>
        <begin position="37"/>
        <end position="95"/>
    </location>
</feature>
<accession>A0A840ZLE0</accession>
<evidence type="ECO:0000313" key="3">
    <source>
        <dbReference type="EMBL" id="MBB5758839.1"/>
    </source>
</evidence>
<dbReference type="Gene3D" id="1.10.30.50">
    <property type="match status" value="1"/>
</dbReference>
<keyword evidence="3" id="KW-0255">Endonuclease</keyword>
<dbReference type="CDD" id="cd00085">
    <property type="entry name" value="HNHc"/>
    <property type="match status" value="1"/>
</dbReference>
<organism evidence="3 4">
    <name type="scientific">Methylorubrum rhodinum</name>
    <dbReference type="NCBI Taxonomy" id="29428"/>
    <lineage>
        <taxon>Bacteria</taxon>
        <taxon>Pseudomonadati</taxon>
        <taxon>Pseudomonadota</taxon>
        <taxon>Alphaproteobacteria</taxon>
        <taxon>Hyphomicrobiales</taxon>
        <taxon>Methylobacteriaceae</taxon>
        <taxon>Methylorubrum</taxon>
    </lineage>
</organism>
<name>A0A840ZLE0_9HYPH</name>
<dbReference type="RefSeq" id="WP_183571631.1">
    <property type="nucleotide sequence ID" value="NZ_JACHOP010000017.1"/>
</dbReference>
<dbReference type="AlphaFoldDB" id="A0A840ZLE0"/>
<dbReference type="GO" id="GO:0003676">
    <property type="term" value="F:nucleic acid binding"/>
    <property type="evidence" value="ECO:0007669"/>
    <property type="project" value="InterPro"/>
</dbReference>
<evidence type="ECO:0000256" key="1">
    <source>
        <dbReference type="SAM" id="MobiDB-lite"/>
    </source>
</evidence>
<dbReference type="GO" id="GO:0008270">
    <property type="term" value="F:zinc ion binding"/>
    <property type="evidence" value="ECO:0007669"/>
    <property type="project" value="InterPro"/>
</dbReference>
<dbReference type="EMBL" id="JACHOP010000017">
    <property type="protein sequence ID" value="MBB5758839.1"/>
    <property type="molecule type" value="Genomic_DNA"/>
</dbReference>
<keyword evidence="3" id="KW-0540">Nuclease</keyword>
<dbReference type="InterPro" id="IPR002711">
    <property type="entry name" value="HNH"/>
</dbReference>
<sequence>MARLATLQPRLGTLDTRTARPAPKRADPELLTAEHKAWRLEVLKRAHWRCQWTGCGAQGGRGGVRLYADHIVERKDGGAALDPDNGQALCPKHHQVKTARARAERLGL</sequence>
<gene>
    <name evidence="3" type="ORF">HNR00_003566</name>
</gene>
<dbReference type="Pfam" id="PF01844">
    <property type="entry name" value="HNH"/>
    <property type="match status" value="1"/>
</dbReference>
<keyword evidence="3" id="KW-0378">Hydrolase</keyword>
<comment type="caution">
    <text evidence="3">The sequence shown here is derived from an EMBL/GenBank/DDBJ whole genome shotgun (WGS) entry which is preliminary data.</text>
</comment>
<dbReference type="GO" id="GO:0004519">
    <property type="term" value="F:endonuclease activity"/>
    <property type="evidence" value="ECO:0007669"/>
    <property type="project" value="UniProtKB-KW"/>
</dbReference>